<organism evidence="2 3">
    <name type="scientific">Catenaria anguillulae PL171</name>
    <dbReference type="NCBI Taxonomy" id="765915"/>
    <lineage>
        <taxon>Eukaryota</taxon>
        <taxon>Fungi</taxon>
        <taxon>Fungi incertae sedis</taxon>
        <taxon>Blastocladiomycota</taxon>
        <taxon>Blastocladiomycetes</taxon>
        <taxon>Blastocladiales</taxon>
        <taxon>Catenariaceae</taxon>
        <taxon>Catenaria</taxon>
    </lineage>
</organism>
<keyword evidence="3" id="KW-1185">Reference proteome</keyword>
<evidence type="ECO:0000313" key="2">
    <source>
        <dbReference type="EMBL" id="ORZ33903.1"/>
    </source>
</evidence>
<gene>
    <name evidence="2" type="ORF">BCR44DRAFT_1437257</name>
</gene>
<dbReference type="OrthoDB" id="5340910at2759"/>
<comment type="caution">
    <text evidence="2">The sequence shown here is derived from an EMBL/GenBank/DDBJ whole genome shotgun (WGS) entry which is preliminary data.</text>
</comment>
<dbReference type="AlphaFoldDB" id="A0A1Y2HJM2"/>
<keyword evidence="1" id="KW-1133">Transmembrane helix</keyword>
<evidence type="ECO:0000313" key="3">
    <source>
        <dbReference type="Proteomes" id="UP000193411"/>
    </source>
</evidence>
<evidence type="ECO:0000256" key="1">
    <source>
        <dbReference type="SAM" id="Phobius"/>
    </source>
</evidence>
<keyword evidence="1" id="KW-0812">Transmembrane</keyword>
<protein>
    <submittedName>
        <fullName evidence="2">Uncharacterized protein</fullName>
    </submittedName>
</protein>
<proteinExistence type="predicted"/>
<feature type="transmembrane region" description="Helical" evidence="1">
    <location>
        <begin position="236"/>
        <end position="257"/>
    </location>
</feature>
<name>A0A1Y2HJM2_9FUNG</name>
<dbReference type="Proteomes" id="UP000193411">
    <property type="component" value="Unassembled WGS sequence"/>
</dbReference>
<reference evidence="2 3" key="1">
    <citation type="submission" date="2016-07" db="EMBL/GenBank/DDBJ databases">
        <title>Pervasive Adenine N6-methylation of Active Genes in Fungi.</title>
        <authorList>
            <consortium name="DOE Joint Genome Institute"/>
            <person name="Mondo S.J."/>
            <person name="Dannebaum R.O."/>
            <person name="Kuo R.C."/>
            <person name="Labutti K."/>
            <person name="Haridas S."/>
            <person name="Kuo A."/>
            <person name="Salamov A."/>
            <person name="Ahrendt S.R."/>
            <person name="Lipzen A."/>
            <person name="Sullivan W."/>
            <person name="Andreopoulos W.B."/>
            <person name="Clum A."/>
            <person name="Lindquist E."/>
            <person name="Daum C."/>
            <person name="Ramamoorthy G.K."/>
            <person name="Gryganskyi A."/>
            <person name="Culley D."/>
            <person name="Magnuson J.K."/>
            <person name="James T.Y."/>
            <person name="O'Malley M.A."/>
            <person name="Stajich J.E."/>
            <person name="Spatafora J.W."/>
            <person name="Visel A."/>
            <person name="Grigoriev I.V."/>
        </authorList>
    </citation>
    <scope>NUCLEOTIDE SEQUENCE [LARGE SCALE GENOMIC DNA]</scope>
    <source>
        <strain evidence="2 3">PL171</strain>
    </source>
</reference>
<keyword evidence="1" id="KW-0472">Membrane</keyword>
<feature type="non-terminal residue" evidence="2">
    <location>
        <position position="393"/>
    </location>
</feature>
<accession>A0A1Y2HJM2</accession>
<dbReference type="EMBL" id="MCFL01000032">
    <property type="protein sequence ID" value="ORZ33903.1"/>
    <property type="molecule type" value="Genomic_DNA"/>
</dbReference>
<sequence length="393" mass="41262">MSLKPNLITSAALTPLRNQHQHNNKQQHRDCTLHCTAMSDASSDQPSSPLHSAINATPSQCVAIRSPDASRMCSAWAPPLALDLALLRSLQSFNASSLPPSPQLPSSSSTSSFESPADALDQALVQLARESYLSSRLARPRASCNGTKLGFSPPPPVCLPTCMAFADSVRSSQCAGSAVTALARCSFAFPAVNEPCIDGIRVEASTCGYTRPNAIGCKCQGIDPSKYPCPHNATTIAVAAVSAVVLVTGVLLGIILYRRRQQRTKLRAFSVPVRDADLVSPALLAAANGPMPHSPSSTSLRSEQADAMTWTAANRPNPARAFTTHVLSAATNAATTVAPGDLHGNLPSRQSSLSSATGFYPTTLRRKSPIASRAAFAPDPTTMSLYAPSEVSS</sequence>